<sequence length="123" mass="13859">MANLDSSAPTHVSLKKEQTGAISSKIVELTESPPELLTRIKGLKQDLQSWRSKIETQVKAYRGEIFQLKVSLDAEVENLKTKLQDLWTTIQQQQDDGPVFLINSRMHGISRDTKEIANPAEID</sequence>
<dbReference type="AlphaFoldDB" id="A0AAD4XR34"/>
<dbReference type="PANTHER" id="PTHR34681">
    <property type="entry name" value="UVEAL AUTOANTIGEN WITH COILED-COIL/ANKYRIN"/>
    <property type="match status" value="1"/>
</dbReference>
<evidence type="ECO:0000313" key="3">
    <source>
        <dbReference type="Proteomes" id="UP001202328"/>
    </source>
</evidence>
<evidence type="ECO:0000313" key="2">
    <source>
        <dbReference type="EMBL" id="KAI3935227.1"/>
    </source>
</evidence>
<dbReference type="EMBL" id="JAJJMB010006306">
    <property type="protein sequence ID" value="KAI3935227.1"/>
    <property type="molecule type" value="Genomic_DNA"/>
</dbReference>
<keyword evidence="3" id="KW-1185">Reference proteome</keyword>
<evidence type="ECO:0000256" key="1">
    <source>
        <dbReference type="SAM" id="MobiDB-lite"/>
    </source>
</evidence>
<proteinExistence type="predicted"/>
<organism evidence="2 3">
    <name type="scientific">Papaver atlanticum</name>
    <dbReference type="NCBI Taxonomy" id="357466"/>
    <lineage>
        <taxon>Eukaryota</taxon>
        <taxon>Viridiplantae</taxon>
        <taxon>Streptophyta</taxon>
        <taxon>Embryophyta</taxon>
        <taxon>Tracheophyta</taxon>
        <taxon>Spermatophyta</taxon>
        <taxon>Magnoliopsida</taxon>
        <taxon>Ranunculales</taxon>
        <taxon>Papaveraceae</taxon>
        <taxon>Papaveroideae</taxon>
        <taxon>Papaver</taxon>
    </lineage>
</organism>
<feature type="region of interest" description="Disordered" evidence="1">
    <location>
        <begin position="1"/>
        <end position="20"/>
    </location>
</feature>
<gene>
    <name evidence="2" type="ORF">MKW98_018416</name>
</gene>
<reference evidence="2" key="1">
    <citation type="submission" date="2022-04" db="EMBL/GenBank/DDBJ databases">
        <title>A functionally conserved STORR gene fusion in Papaver species that diverged 16.8 million years ago.</title>
        <authorList>
            <person name="Catania T."/>
        </authorList>
    </citation>
    <scope>NUCLEOTIDE SEQUENCE</scope>
    <source>
        <strain evidence="2">S-188037</strain>
    </source>
</reference>
<name>A0AAD4XR34_9MAGN</name>
<dbReference type="Proteomes" id="UP001202328">
    <property type="component" value="Unassembled WGS sequence"/>
</dbReference>
<dbReference type="PANTHER" id="PTHR34681:SF2">
    <property type="entry name" value="UVEAL AUTOANTIGEN WITH COILED-COIL_ANKYRIN"/>
    <property type="match status" value="1"/>
</dbReference>
<accession>A0AAD4XR34</accession>
<feature type="compositionally biased region" description="Polar residues" evidence="1">
    <location>
        <begin position="1"/>
        <end position="10"/>
    </location>
</feature>
<protein>
    <submittedName>
        <fullName evidence="2">Uncharacterized protein</fullName>
    </submittedName>
</protein>
<comment type="caution">
    <text evidence="2">The sequence shown here is derived from an EMBL/GenBank/DDBJ whole genome shotgun (WGS) entry which is preliminary data.</text>
</comment>